<dbReference type="InterPro" id="IPR001173">
    <property type="entry name" value="Glyco_trans_2-like"/>
</dbReference>
<reference evidence="3 4" key="1">
    <citation type="submission" date="2016-11" db="EMBL/GenBank/DDBJ databases">
        <title>Draft Genome Sequences of Nine Cyanobacterial Strains from Diverse Habitats.</title>
        <authorList>
            <person name="Zhu T."/>
            <person name="Hou S."/>
            <person name="Lu X."/>
            <person name="Hess W.R."/>
        </authorList>
    </citation>
    <scope>NUCLEOTIDE SEQUENCE [LARGE SCALE GENOMIC DNA]</scope>
    <source>
        <strain evidence="3 4">IAM M-71</strain>
    </source>
</reference>
<dbReference type="AlphaFoldDB" id="A0A1U7ITJ3"/>
<dbReference type="GO" id="GO:0016758">
    <property type="term" value="F:hexosyltransferase activity"/>
    <property type="evidence" value="ECO:0007669"/>
    <property type="project" value="UniProtKB-ARBA"/>
</dbReference>
<keyword evidence="1" id="KW-1133">Transmembrane helix</keyword>
<proteinExistence type="predicted"/>
<evidence type="ECO:0000313" key="4">
    <source>
        <dbReference type="Proteomes" id="UP000185860"/>
    </source>
</evidence>
<dbReference type="Gene3D" id="3.90.550.10">
    <property type="entry name" value="Spore Coat Polysaccharide Biosynthesis Protein SpsA, Chain A"/>
    <property type="match status" value="1"/>
</dbReference>
<feature type="domain" description="Glycosyltransferase 2-like" evidence="2">
    <location>
        <begin position="27"/>
        <end position="168"/>
    </location>
</feature>
<sequence length="335" mass="38191">MEHLQTPYMRNLPSFSLIIETENLANANPKDLAKSLNSLANQEISPNLANEVLLIESGDTPPELLKQLCQQYPWIKVHRTNVKTSYYEAKMLGAELVTGEIVVYCDSDCIYQTDWLKNILTSFTQGDEIEIVAGETVTRGNGPYGTAMALSYIFPQYSHKKSLTKTSQYFLNNVAFRRDFLLKNPIPLDLPLYRGNCVIHAYDLLDRGYTIWQQPQAKANHAPPSGISHFFWRFLLMGHDYFWQKSLLKTAISTSGKSYSTLMLDTKSKLQAFWERLSGMLMSNPLHLVYLPLAIPIIISSVTLIMIGYIITIFQPNYLLNTYQLVEEQELILSS</sequence>
<protein>
    <submittedName>
        <fullName evidence="3">Glycosyl transferase family 2</fullName>
    </submittedName>
</protein>
<dbReference type="InterPro" id="IPR029044">
    <property type="entry name" value="Nucleotide-diphossugar_trans"/>
</dbReference>
<feature type="transmembrane region" description="Helical" evidence="1">
    <location>
        <begin position="288"/>
        <end position="311"/>
    </location>
</feature>
<keyword evidence="1" id="KW-0812">Transmembrane</keyword>
<evidence type="ECO:0000256" key="1">
    <source>
        <dbReference type="SAM" id="Phobius"/>
    </source>
</evidence>
<keyword evidence="3" id="KW-0808">Transferase</keyword>
<gene>
    <name evidence="3" type="ORF">NIES2119_00565</name>
</gene>
<evidence type="ECO:0000259" key="2">
    <source>
        <dbReference type="Pfam" id="PF00535"/>
    </source>
</evidence>
<dbReference type="SUPFAM" id="SSF53448">
    <property type="entry name" value="Nucleotide-diphospho-sugar transferases"/>
    <property type="match status" value="1"/>
</dbReference>
<name>A0A1U7ITJ3_9CYAN</name>
<dbReference type="Pfam" id="PF00535">
    <property type="entry name" value="Glycos_transf_2"/>
    <property type="match status" value="1"/>
</dbReference>
<dbReference type="STRING" id="454136.NIES2119_00565"/>
<dbReference type="PANTHER" id="PTHR22916:SF3">
    <property type="entry name" value="UDP-GLCNAC:BETAGAL BETA-1,3-N-ACETYLGLUCOSAMINYLTRANSFERASE-LIKE PROTEIN 1"/>
    <property type="match status" value="1"/>
</dbReference>
<dbReference type="RefSeq" id="WP_073591514.1">
    <property type="nucleotide sequence ID" value="NZ_MRCE01000001.1"/>
</dbReference>
<accession>A0A1U7ITJ3</accession>
<keyword evidence="1" id="KW-0472">Membrane</keyword>
<dbReference type="OrthoDB" id="153025at2"/>
<dbReference type="Proteomes" id="UP000185860">
    <property type="component" value="Unassembled WGS sequence"/>
</dbReference>
<dbReference type="PANTHER" id="PTHR22916">
    <property type="entry name" value="GLYCOSYLTRANSFERASE"/>
    <property type="match status" value="1"/>
</dbReference>
<dbReference type="EMBL" id="MRCE01000001">
    <property type="protein sequence ID" value="OKH40840.1"/>
    <property type="molecule type" value="Genomic_DNA"/>
</dbReference>
<comment type="caution">
    <text evidence="3">The sequence shown here is derived from an EMBL/GenBank/DDBJ whole genome shotgun (WGS) entry which is preliminary data.</text>
</comment>
<organism evidence="3 4">
    <name type="scientific">[Phormidium ambiguum] IAM M-71</name>
    <dbReference type="NCBI Taxonomy" id="454136"/>
    <lineage>
        <taxon>Bacteria</taxon>
        <taxon>Bacillati</taxon>
        <taxon>Cyanobacteriota</taxon>
        <taxon>Cyanophyceae</taxon>
        <taxon>Oscillatoriophycideae</taxon>
        <taxon>Aerosakkonematales</taxon>
        <taxon>Aerosakkonemataceae</taxon>
        <taxon>Floridanema</taxon>
    </lineage>
</organism>
<evidence type="ECO:0000313" key="3">
    <source>
        <dbReference type="EMBL" id="OKH40840.1"/>
    </source>
</evidence>